<gene>
    <name evidence="2" type="ORF">DET52_104196</name>
</gene>
<comment type="caution">
    <text evidence="2">The sequence shown here is derived from an EMBL/GenBank/DDBJ whole genome shotgun (WGS) entry which is preliminary data.</text>
</comment>
<evidence type="ECO:0000313" key="2">
    <source>
        <dbReference type="EMBL" id="TDO02730.1"/>
    </source>
</evidence>
<proteinExistence type="predicted"/>
<protein>
    <submittedName>
        <fullName evidence="2">Uncharacterized protein DUF4270</fullName>
    </submittedName>
</protein>
<keyword evidence="1" id="KW-0732">Signal</keyword>
<sequence>MKRKLATQSKLVIVFTLLAIGLWNCQEDPNGTGMELLPGSDVKTVRQDVEKESISAYTEKDMLLRTDEPSYNLFGTFNDPLFGKTTSHFATHFRLGGYPDFKDITQVDSLVLYLRYKELYGDTLTMQSLKVYELADAIYLDTTDATGTGDFPYYQDVDLKALANPNPIGELDFYPTFRMDSTETDTLIQELAIRLDDALAQKLANADSLDMINNDVFTEFFKGLYIESQGTDNEGALVAMNPYIERVGKIYPDLRLYYTYMTDKDTTNRDSVIYRVNKNAARINSFTHDYTNTPFADQLNEHPSEPDSLIYLQTTGGLRTKINIPTLDNWKDSVTITPENKKIPYVINKAELIFQVDTVASDFHNYKIPSSVVLSAIDGSKEEGDEGYLYLPHDFTVSPALYGGFYNSEEATYNFNITHHLQKIIEEEDITNDGFYLSTLYQNERARRVVLKGSSSHVGIRLEVTYTILK</sequence>
<reference evidence="2 3" key="1">
    <citation type="submission" date="2019-03" db="EMBL/GenBank/DDBJ databases">
        <title>Freshwater and sediment microbial communities from various areas in North America, analyzing microbe dynamics in response to fracking.</title>
        <authorList>
            <person name="Lamendella R."/>
        </authorList>
    </citation>
    <scope>NUCLEOTIDE SEQUENCE [LARGE SCALE GENOMIC DNA]</scope>
    <source>
        <strain evidence="2 3">114D</strain>
    </source>
</reference>
<dbReference type="Proteomes" id="UP000294848">
    <property type="component" value="Unassembled WGS sequence"/>
</dbReference>
<accession>A0A4R6H3S5</accession>
<organism evidence="2 3">
    <name type="scientific">Sunxiuqinia elliptica</name>
    <dbReference type="NCBI Taxonomy" id="655355"/>
    <lineage>
        <taxon>Bacteria</taxon>
        <taxon>Pseudomonadati</taxon>
        <taxon>Bacteroidota</taxon>
        <taxon>Bacteroidia</taxon>
        <taxon>Marinilabiliales</taxon>
        <taxon>Prolixibacteraceae</taxon>
        <taxon>Sunxiuqinia</taxon>
    </lineage>
</organism>
<name>A0A4R6H3S5_9BACT</name>
<dbReference type="EMBL" id="SNWI01000004">
    <property type="protein sequence ID" value="TDO02730.1"/>
    <property type="molecule type" value="Genomic_DNA"/>
</dbReference>
<feature type="signal peptide" evidence="1">
    <location>
        <begin position="1"/>
        <end position="19"/>
    </location>
</feature>
<dbReference type="AlphaFoldDB" id="A0A4R6H3S5"/>
<evidence type="ECO:0000313" key="3">
    <source>
        <dbReference type="Proteomes" id="UP000294848"/>
    </source>
</evidence>
<dbReference type="OrthoDB" id="1110209at2"/>
<dbReference type="Pfam" id="PF14092">
    <property type="entry name" value="DUF4270"/>
    <property type="match status" value="1"/>
</dbReference>
<evidence type="ECO:0000256" key="1">
    <source>
        <dbReference type="SAM" id="SignalP"/>
    </source>
</evidence>
<feature type="chain" id="PRO_5020470874" evidence="1">
    <location>
        <begin position="20"/>
        <end position="470"/>
    </location>
</feature>
<dbReference type="RefSeq" id="WP_133464974.1">
    <property type="nucleotide sequence ID" value="NZ_SNWI01000004.1"/>
</dbReference>
<dbReference type="InterPro" id="IPR025366">
    <property type="entry name" value="DUF4270"/>
</dbReference>